<sequence length="398" mass="44333">MPAAMVETIRPPPPLDAMLPPSQPVSVAPRPRDGSRLNLETHSVSSNGCFEFDRVIKSGYLTKRAQKTKKWKTCFVVLRPNTLSIYKDEKESKLRHQVHLSDLSAVTFLKDPKHKRQNLFGLFCPARNFHFQAPTPEGARGWLELIRREARLEEDQEELFLASPLVRSVSPNGLMAVTPGDGVTPLARETMLSSSPETFEPPTPGFLHAGMRRESSALDSSGLSGNELPSHSDLSDNEHRMRGASIESSSVPLGQIVGSVPGPGMPYRVSPTDRAAPVNAFEQDPDRVIWQGWLHLLRSKGGVRQWKRMWGVLRPRNLIMYKDESEYLAQWIVQLPAIVDIVDIDAQSRTKVNCFQVITEEKSYKFCAPDEESLVLFVGALKSLLAKRKMSAAAASKA</sequence>
<dbReference type="PROSITE" id="PS50003">
    <property type="entry name" value="PH_DOMAIN"/>
    <property type="match status" value="2"/>
</dbReference>
<accession>A0A0A1ST91</accession>
<dbReference type="PANTHER" id="PTHR14336">
    <property type="entry name" value="TANDEM PH DOMAIN CONTAINING PROTEIN"/>
    <property type="match status" value="1"/>
</dbReference>
<dbReference type="InterPro" id="IPR051707">
    <property type="entry name" value="PI-Interact_SigTrans_Reg"/>
</dbReference>
<evidence type="ECO:0000313" key="4">
    <source>
        <dbReference type="Proteomes" id="UP000039046"/>
    </source>
</evidence>
<dbReference type="Pfam" id="PF00169">
    <property type="entry name" value="PH"/>
    <property type="match status" value="2"/>
</dbReference>
<dbReference type="FunFam" id="2.30.29.30:FF:000286">
    <property type="entry name" value="PH-protein kinase domain containing protein"/>
    <property type="match status" value="1"/>
</dbReference>
<dbReference type="InterPro" id="IPR011993">
    <property type="entry name" value="PH-like_dom_sf"/>
</dbReference>
<dbReference type="SMART" id="SM00233">
    <property type="entry name" value="PH"/>
    <property type="match status" value="2"/>
</dbReference>
<dbReference type="AlphaFoldDB" id="A0A0A1ST91"/>
<dbReference type="CDD" id="cd13299">
    <property type="entry name" value="PH2_PH_fungal"/>
    <property type="match status" value="1"/>
</dbReference>
<feature type="region of interest" description="Disordered" evidence="1">
    <location>
        <begin position="214"/>
        <end position="247"/>
    </location>
</feature>
<feature type="compositionally biased region" description="Polar residues" evidence="1">
    <location>
        <begin position="217"/>
        <end position="229"/>
    </location>
</feature>
<dbReference type="Proteomes" id="UP000039046">
    <property type="component" value="Unassembled WGS sequence"/>
</dbReference>
<reference evidence="3 4" key="1">
    <citation type="journal article" date="2015" name="Genome Announc.">
        <title>Draft Genome Sequence and Gene Annotation of the Entomopathogenic Fungus Verticillium hemipterigenum.</title>
        <authorList>
            <person name="Horn F."/>
            <person name="Habel A."/>
            <person name="Scharf D.H."/>
            <person name="Dworschak J."/>
            <person name="Brakhage A.A."/>
            <person name="Guthke R."/>
            <person name="Hertweck C."/>
            <person name="Linde J."/>
        </authorList>
    </citation>
    <scope>NUCLEOTIDE SEQUENCE [LARGE SCALE GENOMIC DNA]</scope>
</reference>
<dbReference type="OrthoDB" id="2157866at2759"/>
<proteinExistence type="predicted"/>
<evidence type="ECO:0000256" key="1">
    <source>
        <dbReference type="SAM" id="MobiDB-lite"/>
    </source>
</evidence>
<evidence type="ECO:0000259" key="2">
    <source>
        <dbReference type="PROSITE" id="PS50003"/>
    </source>
</evidence>
<evidence type="ECO:0000313" key="3">
    <source>
        <dbReference type="EMBL" id="CEJ81386.1"/>
    </source>
</evidence>
<organism evidence="3 4">
    <name type="scientific">[Torrubiella] hemipterigena</name>
    <dbReference type="NCBI Taxonomy" id="1531966"/>
    <lineage>
        <taxon>Eukaryota</taxon>
        <taxon>Fungi</taxon>
        <taxon>Dikarya</taxon>
        <taxon>Ascomycota</taxon>
        <taxon>Pezizomycotina</taxon>
        <taxon>Sordariomycetes</taxon>
        <taxon>Hypocreomycetidae</taxon>
        <taxon>Hypocreales</taxon>
        <taxon>Clavicipitaceae</taxon>
        <taxon>Clavicipitaceae incertae sedis</taxon>
        <taxon>'Torrubiella' clade</taxon>
    </lineage>
</organism>
<dbReference type="EMBL" id="CDHN01000001">
    <property type="protein sequence ID" value="CEJ81386.1"/>
    <property type="molecule type" value="Genomic_DNA"/>
</dbReference>
<dbReference type="HOGENOM" id="CLU_037393_1_0_1"/>
<dbReference type="STRING" id="1531966.A0A0A1ST91"/>
<feature type="domain" description="PH" evidence="2">
    <location>
        <begin position="287"/>
        <end position="386"/>
    </location>
</feature>
<dbReference type="InterPro" id="IPR001849">
    <property type="entry name" value="PH_domain"/>
</dbReference>
<feature type="region of interest" description="Disordered" evidence="1">
    <location>
        <begin position="1"/>
        <end position="36"/>
    </location>
</feature>
<dbReference type="SUPFAM" id="SSF50729">
    <property type="entry name" value="PH domain-like"/>
    <property type="match status" value="2"/>
</dbReference>
<dbReference type="PANTHER" id="PTHR14336:SF15">
    <property type="entry name" value="DUAL ADAPTER FOR PHOSPHOTYROSINE AND 3-PHOSPHOTYROSINE AND 3-PHOSPHOINOSITIDE"/>
    <property type="match status" value="1"/>
</dbReference>
<name>A0A0A1ST91_9HYPO</name>
<keyword evidence="4" id="KW-1185">Reference proteome</keyword>
<dbReference type="CDD" id="cd13298">
    <property type="entry name" value="PH1_PH_fungal"/>
    <property type="match status" value="1"/>
</dbReference>
<gene>
    <name evidence="3" type="ORF">VHEMI01515</name>
</gene>
<feature type="domain" description="PH" evidence="2">
    <location>
        <begin position="54"/>
        <end position="151"/>
    </location>
</feature>
<protein>
    <recommendedName>
        <fullName evidence="2">PH domain-containing protein</fullName>
    </recommendedName>
</protein>
<dbReference type="Gene3D" id="2.30.29.30">
    <property type="entry name" value="Pleckstrin-homology domain (PH domain)/Phosphotyrosine-binding domain (PTB)"/>
    <property type="match status" value="2"/>
</dbReference>